<dbReference type="InterPro" id="IPR032436">
    <property type="entry name" value="URB1_C"/>
</dbReference>
<dbReference type="InterPro" id="IPR039844">
    <property type="entry name" value="URB1"/>
</dbReference>
<organism evidence="4 5">
    <name type="scientific">Lagenidium giganteum</name>
    <dbReference type="NCBI Taxonomy" id="4803"/>
    <lineage>
        <taxon>Eukaryota</taxon>
        <taxon>Sar</taxon>
        <taxon>Stramenopiles</taxon>
        <taxon>Oomycota</taxon>
        <taxon>Peronosporomycetes</taxon>
        <taxon>Pythiales</taxon>
        <taxon>Pythiaceae</taxon>
    </lineage>
</organism>
<protein>
    <submittedName>
        <fullName evidence="4">Uncharacterized protein</fullName>
    </submittedName>
</protein>
<feature type="region of interest" description="Disordered" evidence="1">
    <location>
        <begin position="780"/>
        <end position="806"/>
    </location>
</feature>
<dbReference type="GO" id="GO:0000463">
    <property type="term" value="P:maturation of LSU-rRNA from tricistronic rRNA transcript (SSU-rRNA, 5.8S rRNA, LSU-rRNA)"/>
    <property type="evidence" value="ECO:0007669"/>
    <property type="project" value="TreeGrafter"/>
</dbReference>
<sequence length="1863" mass="204496">MATTAAAQRALRDFLLAVERPKQALDALVEALAVSMRAYPGVLAQQWCEIHPQCEPLVDIWPEHTGADTRWQQRESIARYLEVFAHILVQLATTKRDVAESLAVRLVRDKHAQWDKWLTWSDKPVIEFQTLQFMRTLAVTSDAVARELVRLFHFQSQAFQKMAMRRWKPDAPAAPQDDKANDDDDDGDDDEDSETKPSTTKAPFQLREAFVRFVLALAQCQDRSVRRFALKDGGIAASLFKSVDGDPAELVELVLTEMERLVLRSDELDARAKSTFFSTQCVQQVLPLLQSESAGAADQALRFLRALFFDDGALYVVPAAQATSLFLSAKSSQSSSAAAVLAAVTDQLDQHHHTAGEVNNTLKMVRSVVVSIGLQDVIKSAQAQLLIGAFMQTYPALLAEYLQSLNLPLEPKPGFRWYCVASLVQKLLAMPLTQLQGSSAPSCTTQVLATRIILPLSCRKELSRGIQHPNNLVVYSTLGLIKVALHRAQYVATHVNTVVRNDLENELRGLLPSPEALLSLLMKLSTSAETSPLLYVRALGVFRLYHQCLPQMMGEVKADFTKLVAWNFLDQDEIAGVSRALHGLIVGEILRFLLTLEEHRLRFMLSSGAAGDSRLLQLLALYATSTSDVVVSLCSDVLLRVLAISQVFGVDPSEQSGHVTREIKTWLRCLRQSKTRSCACFLEQLVQQVQADPFLFVDTHAGSNRGAKLSPVVVALVAYFGVADEQFETVTTTSKARAVDASHRQNHSVAAFAARVLLSLLYAADAPAKLMALIAPRDDTTNASVNSASPTGSKKRKLPRASPTNQSDKLNAFQWLQAFCHVSLRAAQHVASPKRTKTTMTPPRWTSSEDVLKMPPHSFLPGLNDQVRQQNWVDPAIVALYVDSFVGQDVVHMVQQARDKAAKDKWQRLANSLPLPTLVQGALFSDEADGVSAFLHKLVFSRLDKAAMTTELLREVVTVACQVLFFLDTRDASYDGKSMTQSVRFLHELILRAVTLEKELDVECEQSTRLVDRLQALLASRPSHHLTALHLCTSKATTSHQLTPPESAMLPTTVLLADRFSWRMRLTMIHRLLLAQQSPATRAVTMHLVESLDSVAVDMTVFPRQRARALATKLWTLVLDGATGSVTMADVRFLRTCLHLIQLAGGVPAHDVQAAISKDVMPMLRAAATNCGLAVSADIVRWTLLAQDADSPGALDTRRCLQDVVLQAVKRQSKSHNKNTSADTTLVCACLEAFASFDSEGFLDVALTEARTSLELALTSATDEAASAAALVVLRSVVISHAREWSESDPWGKVSHSLTYNAAATPLTAPAVAGLLLALRTPSAALAPHDLPTLAARLLEFAAGIVKTVAAGNTNEHTDLTLQALGMVLSDGLKQIKDRSALSKALKRVLPRVQALMALVQEEREEPEADNAIFEAFVHVSAMLLQCLDAAGATPESLSYDPTMHLGALTGHSSFRAALASTTTQLPLLRVVYRLVRLANVYERQLFQNLLASYSVSMSPSDRLLRLCFEAFDERGGVTLAQVGYRFGASILGLSESKDHADLNNDSAWLLSGGLEPHRVRATIEHFPLERAIATTDDYALLAFDYVDQDTDSTSSPTDSTPYDPAFLLPMLAHFMSSSELPESSVINQGLLGLALRATSSNDDSMREYAYGLVAHLHEALSAETAEFRPGRQVHLLLDVFRNAIEEPLEAVPSVLSVFLNDAIAILMRPAHTLYVHVNHFLLARPAIDLGDVPMFYALFNSRTPTTYKQERAWLLHTLRRGIREDSDVQLLVRRHVLSILMSFYGSQLSDEHTQLLICQILQAALTTPVGSAHLLNKGGFFEWLAGVCGQMEGSARAVATLPALVSLLEQALQVSALDDVVR</sequence>
<evidence type="ECO:0000313" key="4">
    <source>
        <dbReference type="EMBL" id="DAZ99402.1"/>
    </source>
</evidence>
<keyword evidence="5" id="KW-1185">Reference proteome</keyword>
<feature type="domain" description="URB1 N-terminal" evidence="2">
    <location>
        <begin position="122"/>
        <end position="418"/>
    </location>
</feature>
<dbReference type="GO" id="GO:0005730">
    <property type="term" value="C:nucleolus"/>
    <property type="evidence" value="ECO:0007669"/>
    <property type="project" value="TreeGrafter"/>
</dbReference>
<name>A0AAV2Z210_9STRA</name>
<dbReference type="GO" id="GO:0000466">
    <property type="term" value="P:maturation of 5.8S rRNA from tricistronic rRNA transcript (SSU-rRNA, 5.8S rRNA, LSU-rRNA)"/>
    <property type="evidence" value="ECO:0007669"/>
    <property type="project" value="TreeGrafter"/>
</dbReference>
<comment type="caution">
    <text evidence="4">The sequence shown here is derived from an EMBL/GenBank/DDBJ whole genome shotgun (WGS) entry which is preliminary data.</text>
</comment>
<evidence type="ECO:0000256" key="1">
    <source>
        <dbReference type="SAM" id="MobiDB-lite"/>
    </source>
</evidence>
<dbReference type="Pfam" id="PF16201">
    <property type="entry name" value="NopRA1"/>
    <property type="match status" value="1"/>
</dbReference>
<dbReference type="EMBL" id="DAKRPA010000084">
    <property type="protein sequence ID" value="DAZ99402.1"/>
    <property type="molecule type" value="Genomic_DNA"/>
</dbReference>
<proteinExistence type="predicted"/>
<feature type="compositionally biased region" description="Polar residues" evidence="1">
    <location>
        <begin position="781"/>
        <end position="792"/>
    </location>
</feature>
<dbReference type="Pfam" id="PF11707">
    <property type="entry name" value="Npa1"/>
    <property type="match status" value="1"/>
</dbReference>
<dbReference type="Proteomes" id="UP001146120">
    <property type="component" value="Unassembled WGS sequence"/>
</dbReference>
<dbReference type="PANTHER" id="PTHR13500:SF0">
    <property type="entry name" value="NUCLEOLAR PRE-RIBOSOMAL-ASSOCIATED PROTEIN 1"/>
    <property type="match status" value="1"/>
</dbReference>
<dbReference type="InterPro" id="IPR021714">
    <property type="entry name" value="URB1_N"/>
</dbReference>
<evidence type="ECO:0000313" key="5">
    <source>
        <dbReference type="Proteomes" id="UP001146120"/>
    </source>
</evidence>
<feature type="domain" description="URB1 C-terminal" evidence="3">
    <location>
        <begin position="1632"/>
        <end position="1824"/>
    </location>
</feature>
<feature type="region of interest" description="Disordered" evidence="1">
    <location>
        <begin position="165"/>
        <end position="199"/>
    </location>
</feature>
<evidence type="ECO:0000259" key="2">
    <source>
        <dbReference type="Pfam" id="PF11707"/>
    </source>
</evidence>
<accession>A0AAV2Z210</accession>
<feature type="region of interest" description="Disordered" evidence="1">
    <location>
        <begin position="831"/>
        <end position="850"/>
    </location>
</feature>
<feature type="compositionally biased region" description="Acidic residues" evidence="1">
    <location>
        <begin position="180"/>
        <end position="193"/>
    </location>
</feature>
<dbReference type="PANTHER" id="PTHR13500">
    <property type="entry name" value="NUCLEOLAR PRERIBOSOMAL-ASSOCIATED PROTEIN 1"/>
    <property type="match status" value="1"/>
</dbReference>
<reference evidence="4" key="2">
    <citation type="journal article" date="2023" name="Microbiol Resour">
        <title>Decontamination and Annotation of the Draft Genome Sequence of the Oomycete Lagenidium giganteum ARSEF 373.</title>
        <authorList>
            <person name="Morgan W.R."/>
            <person name="Tartar A."/>
        </authorList>
    </citation>
    <scope>NUCLEOTIDE SEQUENCE</scope>
    <source>
        <strain evidence="4">ARSEF 373</strain>
    </source>
</reference>
<evidence type="ECO:0000259" key="3">
    <source>
        <dbReference type="Pfam" id="PF16201"/>
    </source>
</evidence>
<reference evidence="4" key="1">
    <citation type="submission" date="2022-11" db="EMBL/GenBank/DDBJ databases">
        <authorList>
            <person name="Morgan W.R."/>
            <person name="Tartar A."/>
        </authorList>
    </citation>
    <scope>NUCLEOTIDE SEQUENCE</scope>
    <source>
        <strain evidence="4">ARSEF 373</strain>
    </source>
</reference>
<gene>
    <name evidence="4" type="ORF">N0F65_005304</name>
</gene>